<reference evidence="2" key="3">
    <citation type="submission" date="2014-01" db="EMBL/GenBank/DDBJ databases">
        <title>Evolution of pathogenesis and genome organization in the Tremellales.</title>
        <authorList>
            <person name="Cuomo C."/>
            <person name="Litvintseva A."/>
            <person name="Heitman J."/>
            <person name="Chen Y."/>
            <person name="Sun S."/>
            <person name="Springer D."/>
            <person name="Dromer F."/>
            <person name="Young S."/>
            <person name="Zeng Q."/>
            <person name="Chapman S."/>
            <person name="Gujja S."/>
            <person name="Saif S."/>
            <person name="Birren B."/>
        </authorList>
    </citation>
    <scope>NUCLEOTIDE SEQUENCE</scope>
    <source>
        <strain evidence="2">CBS 10118</strain>
    </source>
</reference>
<dbReference type="EMBL" id="KI894020">
    <property type="protein sequence ID" value="OCF26740.1"/>
    <property type="molecule type" value="Genomic_DNA"/>
</dbReference>
<dbReference type="GeneID" id="30208827"/>
<accession>A0A1B9G6X9</accession>
<keyword evidence="1" id="KW-0812">Transmembrane</keyword>
<reference evidence="3" key="2">
    <citation type="submission" date="2013-07" db="EMBL/GenBank/DDBJ databases">
        <authorList>
            <consortium name="The Broad Institute Genome Sequencing Platform"/>
            <person name="Cuomo C."/>
            <person name="Litvintseva A."/>
            <person name="Chen Y."/>
            <person name="Heitman J."/>
            <person name="Sun S."/>
            <person name="Springer D."/>
            <person name="Dromer F."/>
            <person name="Young S.K."/>
            <person name="Zeng Q."/>
            <person name="Gargeya S."/>
            <person name="Fitzgerald M."/>
            <person name="Abouelleil A."/>
            <person name="Alvarado L."/>
            <person name="Berlin A.M."/>
            <person name="Chapman S.B."/>
            <person name="Dewar J."/>
            <person name="Goldberg J."/>
            <person name="Griggs A."/>
            <person name="Gujja S."/>
            <person name="Hansen M."/>
            <person name="Howarth C."/>
            <person name="Imamovic A."/>
            <person name="Larimer J."/>
            <person name="McCowan C."/>
            <person name="Murphy C."/>
            <person name="Pearson M."/>
            <person name="Priest M."/>
            <person name="Roberts A."/>
            <person name="Saif S."/>
            <person name="Shea T."/>
            <person name="Sykes S."/>
            <person name="Wortman J."/>
            <person name="Nusbaum C."/>
            <person name="Birren B."/>
        </authorList>
    </citation>
    <scope>NUCLEOTIDE SEQUENCE</scope>
    <source>
        <strain evidence="3">CBS 10118</strain>
    </source>
</reference>
<dbReference type="EMBL" id="CP144541">
    <property type="protein sequence ID" value="WVW79088.1"/>
    <property type="molecule type" value="Genomic_DNA"/>
</dbReference>
<dbReference type="AlphaFoldDB" id="A0A1B9G6X9"/>
<evidence type="ECO:0000313" key="2">
    <source>
        <dbReference type="EMBL" id="OCF26740.1"/>
    </source>
</evidence>
<keyword evidence="4" id="KW-1185">Reference proteome</keyword>
<name>A0A1B9G6X9_9TREE</name>
<dbReference type="KEGG" id="kbi:30208827"/>
<organism evidence="2">
    <name type="scientific">Kwoniella bestiolae CBS 10118</name>
    <dbReference type="NCBI Taxonomy" id="1296100"/>
    <lineage>
        <taxon>Eukaryota</taxon>
        <taxon>Fungi</taxon>
        <taxon>Dikarya</taxon>
        <taxon>Basidiomycota</taxon>
        <taxon>Agaricomycotina</taxon>
        <taxon>Tremellomycetes</taxon>
        <taxon>Tremellales</taxon>
        <taxon>Cryptococcaceae</taxon>
        <taxon>Kwoniella</taxon>
    </lineage>
</organism>
<feature type="transmembrane region" description="Helical" evidence="1">
    <location>
        <begin position="40"/>
        <end position="63"/>
    </location>
</feature>
<dbReference type="Proteomes" id="UP000092730">
    <property type="component" value="Chromosome 1"/>
</dbReference>
<reference evidence="2" key="1">
    <citation type="submission" date="2013-07" db="EMBL/GenBank/DDBJ databases">
        <title>The Genome Sequence of Cryptococcus bestiolae CBS10118.</title>
        <authorList>
            <consortium name="The Broad Institute Genome Sequencing Platform"/>
            <person name="Cuomo C."/>
            <person name="Litvintseva A."/>
            <person name="Chen Y."/>
            <person name="Heitman J."/>
            <person name="Sun S."/>
            <person name="Springer D."/>
            <person name="Dromer F."/>
            <person name="Young S.K."/>
            <person name="Zeng Q."/>
            <person name="Gargeya S."/>
            <person name="Fitzgerald M."/>
            <person name="Abouelleil A."/>
            <person name="Alvarado L."/>
            <person name="Berlin A.M."/>
            <person name="Chapman S.B."/>
            <person name="Dewar J."/>
            <person name="Goldberg J."/>
            <person name="Griggs A."/>
            <person name="Gujja S."/>
            <person name="Hansen M."/>
            <person name="Howarth C."/>
            <person name="Imamovic A."/>
            <person name="Larimer J."/>
            <person name="McCowan C."/>
            <person name="Murphy C."/>
            <person name="Pearson M."/>
            <person name="Priest M."/>
            <person name="Roberts A."/>
            <person name="Saif S."/>
            <person name="Shea T."/>
            <person name="Sykes S."/>
            <person name="Wortman J."/>
            <person name="Nusbaum C."/>
            <person name="Birren B."/>
        </authorList>
    </citation>
    <scope>NUCLEOTIDE SEQUENCE [LARGE SCALE GENOMIC DNA]</scope>
    <source>
        <strain evidence="2">CBS 10118</strain>
    </source>
</reference>
<keyword evidence="1" id="KW-1133">Transmembrane helix</keyword>
<sequence>MSSTTTSRTFIFTPPPDGAPVGWTPSNNDNTNHGGISKTVLAIILTLCGVVLFWLLAMGYWIYSIRKLRRTKLLAQHSTEGRRQTWLDASNIPSPPISPITHTFGFGLGLGRTHNTSMAKAESEGGRSNHRHSIGSTVVGSEYTAKSSGKGILRGDGEKRTSYSPGPAWVILYPFLLL</sequence>
<dbReference type="VEuPathDB" id="FungiDB:I302_04428"/>
<evidence type="ECO:0000256" key="1">
    <source>
        <dbReference type="SAM" id="Phobius"/>
    </source>
</evidence>
<keyword evidence="1" id="KW-0472">Membrane</keyword>
<reference evidence="3" key="4">
    <citation type="submission" date="2024-02" db="EMBL/GenBank/DDBJ databases">
        <title>Comparative genomics of Cryptococcus and Kwoniella reveals pathogenesis evolution and contrasting modes of karyotype evolution via chromosome fusion or intercentromeric recombination.</title>
        <authorList>
            <person name="Coelho M.A."/>
            <person name="David-Palma M."/>
            <person name="Shea T."/>
            <person name="Bowers K."/>
            <person name="McGinley-Smith S."/>
            <person name="Mohammad A.W."/>
            <person name="Gnirke A."/>
            <person name="Yurkov A.M."/>
            <person name="Nowrousian M."/>
            <person name="Sun S."/>
            <person name="Cuomo C.A."/>
            <person name="Heitman J."/>
        </authorList>
    </citation>
    <scope>NUCLEOTIDE SEQUENCE</scope>
    <source>
        <strain evidence="3">CBS 10118</strain>
    </source>
</reference>
<dbReference type="OrthoDB" id="10457888at2759"/>
<gene>
    <name evidence="2" type="ORF">I302_04428</name>
    <name evidence="3" type="ORF">I302_101052</name>
</gene>
<evidence type="ECO:0000313" key="3">
    <source>
        <dbReference type="EMBL" id="WVW79088.1"/>
    </source>
</evidence>
<protein>
    <submittedName>
        <fullName evidence="2">Uncharacterized protein</fullName>
    </submittedName>
</protein>
<proteinExistence type="predicted"/>
<evidence type="ECO:0000313" key="4">
    <source>
        <dbReference type="Proteomes" id="UP000092730"/>
    </source>
</evidence>
<dbReference type="RefSeq" id="XP_019047810.1">
    <property type="nucleotide sequence ID" value="XM_019191062.1"/>
</dbReference>